<dbReference type="Gene3D" id="1.25.40.20">
    <property type="entry name" value="Ankyrin repeat-containing domain"/>
    <property type="match status" value="2"/>
</dbReference>
<feature type="repeat" description="ANK" evidence="3">
    <location>
        <begin position="149"/>
        <end position="181"/>
    </location>
</feature>
<dbReference type="Pfam" id="PF00023">
    <property type="entry name" value="Ank"/>
    <property type="match status" value="1"/>
</dbReference>
<name>A0A345ZBW8_9BACT</name>
<dbReference type="SMART" id="SM00248">
    <property type="entry name" value="ANK"/>
    <property type="match status" value="6"/>
</dbReference>
<dbReference type="PANTHER" id="PTHR24126">
    <property type="entry name" value="ANKYRIN REPEAT, PH AND SEC7 DOMAIN CONTAINING PROTEIN SECG-RELATED"/>
    <property type="match status" value="1"/>
</dbReference>
<dbReference type="PROSITE" id="PS50088">
    <property type="entry name" value="ANK_REPEAT"/>
    <property type="match status" value="3"/>
</dbReference>
<dbReference type="KEGG" id="cdes:C0J27_03490"/>
<evidence type="ECO:0000313" key="5">
    <source>
        <dbReference type="Proteomes" id="UP000254834"/>
    </source>
</evidence>
<dbReference type="RefSeq" id="WP_115585800.1">
    <property type="nucleotide sequence ID" value="NZ_CP025544.1"/>
</dbReference>
<keyword evidence="2 3" id="KW-0040">ANK repeat</keyword>
<evidence type="ECO:0000313" key="4">
    <source>
        <dbReference type="EMBL" id="AXK60785.1"/>
    </source>
</evidence>
<feature type="repeat" description="ANK" evidence="3">
    <location>
        <begin position="74"/>
        <end position="106"/>
    </location>
</feature>
<dbReference type="EMBL" id="CP025544">
    <property type="protein sequence ID" value="AXK60785.1"/>
    <property type="molecule type" value="Genomic_DNA"/>
</dbReference>
<dbReference type="InterPro" id="IPR002110">
    <property type="entry name" value="Ankyrin_rpt"/>
</dbReference>
<dbReference type="SUPFAM" id="SSF48403">
    <property type="entry name" value="Ankyrin repeat"/>
    <property type="match status" value="1"/>
</dbReference>
<organism evidence="4 5">
    <name type="scientific">Candidatus Chromulinivorax destructor</name>
    <dbReference type="NCBI Taxonomy" id="2066483"/>
    <lineage>
        <taxon>Bacteria</taxon>
        <taxon>Candidatus Babelota</taxon>
        <taxon>Candidatus Babeliae</taxon>
        <taxon>Candidatus Babeliales</taxon>
        <taxon>Candidatus Chromulinivoraceae</taxon>
        <taxon>Candidatus Chromulinivorax</taxon>
    </lineage>
</organism>
<keyword evidence="1" id="KW-0677">Repeat</keyword>
<evidence type="ECO:0000256" key="3">
    <source>
        <dbReference type="PROSITE-ProRule" id="PRU00023"/>
    </source>
</evidence>
<gene>
    <name evidence="4" type="ORF">C0J27_03490</name>
</gene>
<evidence type="ECO:0000256" key="1">
    <source>
        <dbReference type="ARBA" id="ARBA00022737"/>
    </source>
</evidence>
<protein>
    <submittedName>
        <fullName evidence="4">Uncharacterized protein</fullName>
    </submittedName>
</protein>
<sequence>MLFFHYLFITVGLLTSHIPSLSSCQATTDFNCPEYEIILDPLDSNRVGDKRKEQQENFWAHIDEQTNYDNVNEFKETLLHQAVKENKFKIACKLLRKGIDICAQNNRGETALHYAVDYDNADIVLLLECYSSIHQTDLVPPFFEIKDHHGATALMHAVVQNKLTIASLLINLRADVFTLNNLNHGLLHFVKNPDLTQKLIVMGLDVNLQGRFKHTPLHFAHNEEVAQILIDHSAKVNALTNEENTPLHFANTTAVAQVLVDAGTAINFENIYGCTPLYYAVKNYNVQRCRFLLENNATLAQEKTGNIIDILQYEFKKSSPYMQENFKDFCKEQNLFKDYFFIHQAYPNTLLKENEYNNLRKTCSEKAQKLMGAEKMSKIDDLHHIRMSQITTQISMGPEEIEEYNTLIKKFNDAIKISIPQEEFIKLKQLHNRFMCNNTVNAADCACQDLAKKELD</sequence>
<dbReference type="Proteomes" id="UP000254834">
    <property type="component" value="Chromosome"/>
</dbReference>
<reference evidence="4 5" key="1">
    <citation type="submission" date="2017-12" db="EMBL/GenBank/DDBJ databases">
        <title>Chromulinavorax destructans is a abundant pathogen of dominant heterotrophic picoflagllates.</title>
        <authorList>
            <person name="Deeg C.M."/>
            <person name="Zimmer M."/>
            <person name="Suttle C.A."/>
        </authorList>
    </citation>
    <scope>NUCLEOTIDE SEQUENCE [LARGE SCALE GENOMIC DNA]</scope>
    <source>
        <strain evidence="4 5">SeV1</strain>
    </source>
</reference>
<proteinExistence type="predicted"/>
<dbReference type="AlphaFoldDB" id="A0A345ZBW8"/>
<dbReference type="InterPro" id="IPR036770">
    <property type="entry name" value="Ankyrin_rpt-contain_sf"/>
</dbReference>
<keyword evidence="5" id="KW-1185">Reference proteome</keyword>
<evidence type="ECO:0000256" key="2">
    <source>
        <dbReference type="ARBA" id="ARBA00023043"/>
    </source>
</evidence>
<accession>A0A345ZBW8</accession>
<feature type="repeat" description="ANK" evidence="3">
    <location>
        <begin position="272"/>
        <end position="304"/>
    </location>
</feature>
<dbReference type="OrthoDB" id="2575953at2"/>
<dbReference type="Pfam" id="PF12796">
    <property type="entry name" value="Ank_2"/>
    <property type="match status" value="2"/>
</dbReference>